<dbReference type="Gene3D" id="3.30.465.10">
    <property type="match status" value="1"/>
</dbReference>
<dbReference type="Pfam" id="PF01565">
    <property type="entry name" value="FAD_binding_4"/>
    <property type="match status" value="1"/>
</dbReference>
<dbReference type="InterPro" id="IPR006094">
    <property type="entry name" value="Oxid_FAD_bind_N"/>
</dbReference>
<dbReference type="EMBL" id="NEXE01000012">
    <property type="protein sequence ID" value="PSN92020.1"/>
    <property type="molecule type" value="Genomic_DNA"/>
</dbReference>
<proteinExistence type="inferred from homology"/>
<dbReference type="GO" id="GO:0071949">
    <property type="term" value="F:FAD binding"/>
    <property type="evidence" value="ECO:0007669"/>
    <property type="project" value="InterPro"/>
</dbReference>
<evidence type="ECO:0000256" key="1">
    <source>
        <dbReference type="ARBA" id="ARBA00008000"/>
    </source>
</evidence>
<comment type="caution">
    <text evidence="5">The sequence shown here is derived from an EMBL/GenBank/DDBJ whole genome shotgun (WGS) entry which is preliminary data.</text>
</comment>
<reference evidence="5 6" key="1">
    <citation type="submission" date="2017-04" db="EMBL/GenBank/DDBJ databases">
        <title>Novel microbial lineages endemic to geothermal iron-oxide mats fill important gaps in the evolutionary history of Archaea.</title>
        <authorList>
            <person name="Jay Z.J."/>
            <person name="Beam J.P."/>
            <person name="Dlakic M."/>
            <person name="Rusch D.B."/>
            <person name="Kozubal M.A."/>
            <person name="Inskeep W.P."/>
        </authorList>
    </citation>
    <scope>NUCLEOTIDE SEQUENCE [LARGE SCALE GENOMIC DNA]</scope>
    <source>
        <strain evidence="5">OSP_D</strain>
    </source>
</reference>
<dbReference type="SUPFAM" id="SSF56176">
    <property type="entry name" value="FAD-binding/transporter-associated domain-like"/>
    <property type="match status" value="1"/>
</dbReference>
<dbReference type="GO" id="GO:1903457">
    <property type="term" value="P:lactate catabolic process"/>
    <property type="evidence" value="ECO:0007669"/>
    <property type="project" value="TreeGrafter"/>
</dbReference>
<evidence type="ECO:0000256" key="2">
    <source>
        <dbReference type="ARBA" id="ARBA00022630"/>
    </source>
</evidence>
<dbReference type="AlphaFoldDB" id="A0A2R6B060"/>
<accession>A0A2R6B060</accession>
<dbReference type="InterPro" id="IPR036318">
    <property type="entry name" value="FAD-bd_PCMH-like_sf"/>
</dbReference>
<dbReference type="InterPro" id="IPR016166">
    <property type="entry name" value="FAD-bd_PCMH"/>
</dbReference>
<organism evidence="5 6">
    <name type="scientific">Candidatus Marsarchaeota G2 archaeon OSP_D</name>
    <dbReference type="NCBI Taxonomy" id="1978157"/>
    <lineage>
        <taxon>Archaea</taxon>
        <taxon>Candidatus Marsarchaeota</taxon>
        <taxon>Candidatus Marsarchaeota group 2</taxon>
    </lineage>
</organism>
<evidence type="ECO:0000313" key="5">
    <source>
        <dbReference type="EMBL" id="PSN92020.1"/>
    </source>
</evidence>
<dbReference type="InterPro" id="IPR016171">
    <property type="entry name" value="Vanillyl_alc_oxidase_C-sub2"/>
</dbReference>
<name>A0A2R6B060_9ARCH</name>
<gene>
    <name evidence="5" type="ORF">B9Q03_02470</name>
</gene>
<dbReference type="InterPro" id="IPR016169">
    <property type="entry name" value="FAD-bd_PCMH_sub2"/>
</dbReference>
<dbReference type="GO" id="GO:0004458">
    <property type="term" value="F:D-lactate dehydrogenase (cytochrome) activity"/>
    <property type="evidence" value="ECO:0007669"/>
    <property type="project" value="TreeGrafter"/>
</dbReference>
<evidence type="ECO:0000259" key="4">
    <source>
        <dbReference type="PROSITE" id="PS51387"/>
    </source>
</evidence>
<evidence type="ECO:0000313" key="6">
    <source>
        <dbReference type="Proteomes" id="UP000240322"/>
    </source>
</evidence>
<dbReference type="GO" id="GO:0008720">
    <property type="term" value="F:D-lactate dehydrogenase (NAD+) activity"/>
    <property type="evidence" value="ECO:0007669"/>
    <property type="project" value="TreeGrafter"/>
</dbReference>
<dbReference type="PANTHER" id="PTHR11748:SF111">
    <property type="entry name" value="D-LACTATE DEHYDROGENASE, MITOCHONDRIAL-RELATED"/>
    <property type="match status" value="1"/>
</dbReference>
<evidence type="ECO:0000256" key="3">
    <source>
        <dbReference type="ARBA" id="ARBA00022827"/>
    </source>
</evidence>
<comment type="similarity">
    <text evidence="1">Belongs to the FAD-binding oxidoreductase/transferase type 4 family.</text>
</comment>
<feature type="domain" description="FAD-binding PCMH-type" evidence="4">
    <location>
        <begin position="46"/>
        <end position="225"/>
    </location>
</feature>
<dbReference type="Gene3D" id="1.10.45.10">
    <property type="entry name" value="Vanillyl-alcohol Oxidase, Chain A, domain 4"/>
    <property type="match status" value="1"/>
</dbReference>
<dbReference type="InterPro" id="IPR016164">
    <property type="entry name" value="FAD-linked_Oxase-like_C"/>
</dbReference>
<protein>
    <recommendedName>
        <fullName evidence="4">FAD-binding PCMH-type domain-containing protein</fullName>
    </recommendedName>
</protein>
<dbReference type="Proteomes" id="UP000240322">
    <property type="component" value="Unassembled WGS sequence"/>
</dbReference>
<dbReference type="SUPFAM" id="SSF55103">
    <property type="entry name" value="FAD-linked oxidases, C-terminal domain"/>
    <property type="match status" value="1"/>
</dbReference>
<dbReference type="PROSITE" id="PS51387">
    <property type="entry name" value="FAD_PCMH"/>
    <property type="match status" value="1"/>
</dbReference>
<dbReference type="PANTHER" id="PTHR11748">
    <property type="entry name" value="D-LACTATE DEHYDROGENASE"/>
    <property type="match status" value="1"/>
</dbReference>
<keyword evidence="2" id="KW-0285">Flavoprotein</keyword>
<sequence length="396" mass="42533">MVACNVFVYLGWSPSNIAQTVCLLCGFLVLVFVDWSDDLARLVEVRDGLNVSWAKTEVNVYPEDYGQVASVLGFASANNLSVYPFCMGTNPVGPTVKAKIGLVFSRLNSVLEVSPENLYVSAQSGCPLTSLSAELDKRGLYLPTDYTGSMGGWASTNAVSAYSTWYGMPRELVLGAKICTGDGVLVSSGSKTTKFSSGYKVWKSLIGSLGWLGVFVELYCRVYPKPEVFVSGVGDTSLLNTLLRGALRPLCVWVVFEAGGREALGAVFGGYASALKRINTSLRLSEGILKPPTLEGNIVTVASKKGLESEYAKRALSALKGDVAIAYVGSGVVRLSVKDFSYVEKARRLLGVPIIVERGDYNGDYWGYHPAVLKKLKQALDPKGVLSPGKFCLGHP</sequence>
<keyword evidence="3" id="KW-0274">FAD</keyword>